<accession>L0D586</accession>
<dbReference type="EMBL" id="CP003364">
    <property type="protein sequence ID" value="AGA24599.1"/>
    <property type="molecule type" value="Genomic_DNA"/>
</dbReference>
<dbReference type="Proteomes" id="UP000010798">
    <property type="component" value="Chromosome"/>
</dbReference>
<dbReference type="InterPro" id="IPR050583">
    <property type="entry name" value="Mycobacterial_A85_antigen"/>
</dbReference>
<sequence length="416" mass="46258">MRWRSMLRGGLFLILGLAGAASAAPKEESLTPKALSERLVTQPKGEDAEQLAKELRAWFGKDNLLKGVNPKVDGLEVAWAIEVPGEGVAPRVVALEGEFSLPLVRVGMTDVYAATVPLPDGAAMRWAYEVSGKRVERVLKPNQRGADQLEVYATHPDSVPRSDVPKGKLTQQPAWKSKIFDGTSRDWWVYVPAQYKDDAPACVMVFQDGGGYREFVPTVFDNLIASGDMPVTVAILINPGDGPGEQGRGQRSVEYDTLSDRYSRFLLEEILPEVEKTVKLRHDPDSRAISGASSGGICAWTVAWERPDEFRKVLSWVGSFTNIASGKTGREGGHNYEAMIRKTDKKPIRVFLQDGSNDLDNNNGNWPLANQQMAKSLKFKDYDYEFAYGQGFHSNKHGRAILPDSLRWLWRGYEKK</sequence>
<organism evidence="2 3">
    <name type="scientific">Singulisphaera acidiphila (strain ATCC BAA-1392 / DSM 18658 / VKM B-2454 / MOB10)</name>
    <dbReference type="NCBI Taxonomy" id="886293"/>
    <lineage>
        <taxon>Bacteria</taxon>
        <taxon>Pseudomonadati</taxon>
        <taxon>Planctomycetota</taxon>
        <taxon>Planctomycetia</taxon>
        <taxon>Isosphaerales</taxon>
        <taxon>Isosphaeraceae</taxon>
        <taxon>Singulisphaera</taxon>
    </lineage>
</organism>
<dbReference type="PANTHER" id="PTHR48098">
    <property type="entry name" value="ENTEROCHELIN ESTERASE-RELATED"/>
    <property type="match status" value="1"/>
</dbReference>
<dbReference type="HOGENOM" id="CLU_670300_0_0_0"/>
<gene>
    <name evidence="2" type="ordered locus">Sinac_0141</name>
</gene>
<dbReference type="Gene3D" id="3.40.50.1820">
    <property type="entry name" value="alpha/beta hydrolase"/>
    <property type="match status" value="1"/>
</dbReference>
<dbReference type="KEGG" id="saci:Sinac_0141"/>
<name>L0D586_SINAD</name>
<dbReference type="SUPFAM" id="SSF53474">
    <property type="entry name" value="alpha/beta-Hydrolases"/>
    <property type="match status" value="1"/>
</dbReference>
<keyword evidence="3" id="KW-1185">Reference proteome</keyword>
<evidence type="ECO:0000256" key="1">
    <source>
        <dbReference type="SAM" id="SignalP"/>
    </source>
</evidence>
<protein>
    <submittedName>
        <fullName evidence="2">Enterochelin esterase-like enzyme</fullName>
    </submittedName>
</protein>
<keyword evidence="1" id="KW-0732">Signal</keyword>
<dbReference type="Pfam" id="PF00756">
    <property type="entry name" value="Esterase"/>
    <property type="match status" value="1"/>
</dbReference>
<dbReference type="eggNOG" id="COG2382">
    <property type="taxonomic scope" value="Bacteria"/>
</dbReference>
<evidence type="ECO:0000313" key="3">
    <source>
        <dbReference type="Proteomes" id="UP000010798"/>
    </source>
</evidence>
<dbReference type="STRING" id="886293.Sinac_0141"/>
<feature type="chain" id="PRO_5003940632" evidence="1">
    <location>
        <begin position="24"/>
        <end position="416"/>
    </location>
</feature>
<dbReference type="InterPro" id="IPR000801">
    <property type="entry name" value="Esterase-like"/>
</dbReference>
<dbReference type="PANTHER" id="PTHR48098:SF3">
    <property type="entry name" value="IRON(III) ENTEROBACTIN ESTERASE"/>
    <property type="match status" value="1"/>
</dbReference>
<reference evidence="2 3" key="1">
    <citation type="submission" date="2012-02" db="EMBL/GenBank/DDBJ databases">
        <title>Complete sequence of chromosome of Singulisphaera acidiphila DSM 18658.</title>
        <authorList>
            <consortium name="US DOE Joint Genome Institute (JGI-PGF)"/>
            <person name="Lucas S."/>
            <person name="Copeland A."/>
            <person name="Lapidus A."/>
            <person name="Glavina del Rio T."/>
            <person name="Dalin E."/>
            <person name="Tice H."/>
            <person name="Bruce D."/>
            <person name="Goodwin L."/>
            <person name="Pitluck S."/>
            <person name="Peters L."/>
            <person name="Ovchinnikova G."/>
            <person name="Chertkov O."/>
            <person name="Kyrpides N."/>
            <person name="Mavromatis K."/>
            <person name="Ivanova N."/>
            <person name="Brettin T."/>
            <person name="Detter J.C."/>
            <person name="Han C."/>
            <person name="Larimer F."/>
            <person name="Land M."/>
            <person name="Hauser L."/>
            <person name="Markowitz V."/>
            <person name="Cheng J.-F."/>
            <person name="Hugenholtz P."/>
            <person name="Woyke T."/>
            <person name="Wu D."/>
            <person name="Tindall B."/>
            <person name="Pomrenke H."/>
            <person name="Brambilla E."/>
            <person name="Klenk H.-P."/>
            <person name="Eisen J.A."/>
        </authorList>
    </citation>
    <scope>NUCLEOTIDE SEQUENCE [LARGE SCALE GENOMIC DNA]</scope>
    <source>
        <strain evidence="3">ATCC BAA-1392 / DSM 18658 / VKM B-2454 / MOB10</strain>
    </source>
</reference>
<feature type="signal peptide" evidence="1">
    <location>
        <begin position="1"/>
        <end position="23"/>
    </location>
</feature>
<dbReference type="InterPro" id="IPR029058">
    <property type="entry name" value="AB_hydrolase_fold"/>
</dbReference>
<proteinExistence type="predicted"/>
<dbReference type="RefSeq" id="WP_015243784.1">
    <property type="nucleotide sequence ID" value="NC_019892.1"/>
</dbReference>
<evidence type="ECO:0000313" key="2">
    <source>
        <dbReference type="EMBL" id="AGA24599.1"/>
    </source>
</evidence>
<dbReference type="AlphaFoldDB" id="L0D586"/>